<dbReference type="NCBIfam" id="NF037979">
    <property type="entry name" value="Na_transp"/>
    <property type="match status" value="1"/>
</dbReference>
<proteinExistence type="predicted"/>
<accession>A0A644X9C0</accession>
<dbReference type="GO" id="GO:0016020">
    <property type="term" value="C:membrane"/>
    <property type="evidence" value="ECO:0007669"/>
    <property type="project" value="UniProtKB-SubCell"/>
</dbReference>
<dbReference type="AlphaFoldDB" id="A0A644X9C0"/>
<keyword evidence="2" id="KW-0813">Transport</keyword>
<feature type="transmembrane region" description="Helical" evidence="6">
    <location>
        <begin position="344"/>
        <end position="363"/>
    </location>
</feature>
<feature type="transmembrane region" description="Helical" evidence="6">
    <location>
        <begin position="304"/>
        <end position="332"/>
    </location>
</feature>
<feature type="transmembrane region" description="Helical" evidence="6">
    <location>
        <begin position="146"/>
        <end position="165"/>
    </location>
</feature>
<comment type="subcellular location">
    <subcellularLocation>
        <location evidence="1">Membrane</location>
        <topology evidence="1">Multi-pass membrane protein</topology>
    </subcellularLocation>
</comment>
<dbReference type="CDD" id="cd10336">
    <property type="entry name" value="SLC6sbd_Tyt1-Like"/>
    <property type="match status" value="1"/>
</dbReference>
<evidence type="ECO:0000256" key="3">
    <source>
        <dbReference type="ARBA" id="ARBA00022692"/>
    </source>
</evidence>
<feature type="transmembrane region" description="Helical" evidence="6">
    <location>
        <begin position="12"/>
        <end position="31"/>
    </location>
</feature>
<dbReference type="PROSITE" id="PS00610">
    <property type="entry name" value="NA_NEUROTRAN_SYMP_1"/>
    <property type="match status" value="1"/>
</dbReference>
<feature type="transmembrane region" description="Helical" evidence="6">
    <location>
        <begin position="217"/>
        <end position="239"/>
    </location>
</feature>
<feature type="transmembrane region" description="Helical" evidence="6">
    <location>
        <begin position="84"/>
        <end position="108"/>
    </location>
</feature>
<dbReference type="InterPro" id="IPR047218">
    <property type="entry name" value="YocR/YhdH-like"/>
</dbReference>
<dbReference type="InterPro" id="IPR000175">
    <property type="entry name" value="Na/ntran_symport"/>
</dbReference>
<organism evidence="7">
    <name type="scientific">bioreactor metagenome</name>
    <dbReference type="NCBI Taxonomy" id="1076179"/>
    <lineage>
        <taxon>unclassified sequences</taxon>
        <taxon>metagenomes</taxon>
        <taxon>ecological metagenomes</taxon>
    </lineage>
</organism>
<evidence type="ECO:0000256" key="5">
    <source>
        <dbReference type="ARBA" id="ARBA00023136"/>
    </source>
</evidence>
<dbReference type="PROSITE" id="PS50267">
    <property type="entry name" value="NA_NEUROTRAN_SYMP_3"/>
    <property type="match status" value="1"/>
</dbReference>
<keyword evidence="3 6" id="KW-0812">Transmembrane</keyword>
<keyword evidence="5 6" id="KW-0472">Membrane</keyword>
<dbReference type="Pfam" id="PF00209">
    <property type="entry name" value="SNF"/>
    <property type="match status" value="2"/>
</dbReference>
<dbReference type="InterPro" id="IPR037272">
    <property type="entry name" value="SNS_sf"/>
</dbReference>
<feature type="transmembrane region" description="Helical" evidence="6">
    <location>
        <begin position="251"/>
        <end position="277"/>
    </location>
</feature>
<sequence length="444" mass="47528">MAQEAHREHWGSRIGFILAAAGSAVGLGNIWRFPYITGKYGGAAFVLVYLALIFIVGFSVMLAEMAIGRKAQLNAVGSFQKLRGGAWPIVGWMGVLAGFMILSFYGVIGGWTIKYFIWSFTGLMGDAAAGKAGDVFGAFVTNTPQVILYQAIFMLITIWVVYKGIGEGIEKYCKILMPALFVILLILIVRSVTLEGAGKGLEFYLKPDFSKLTGESFAAALGQAFFSLSLGMGCMITYGSYVDKQTTLPGAAIQVCVIDTMVAILAGLAIFPAVFAFGVDAGAGPGLTFVTLPSVFAKMAGSSIWSALFFLLLFIAALTSAISLLEVVAAYVIDKGWARPKAAVIMGLLIFALGVPSAMSLTGAPKIAGKDFLDAMDFLSSNVLLPLGGVFIALFVGWFWTADARREVTNEGTHSFGMMEPWIWVCRVIAPLGILYIFITGLKW</sequence>
<evidence type="ECO:0000256" key="1">
    <source>
        <dbReference type="ARBA" id="ARBA00004141"/>
    </source>
</evidence>
<evidence type="ECO:0000256" key="4">
    <source>
        <dbReference type="ARBA" id="ARBA00022989"/>
    </source>
</evidence>
<protein>
    <recommendedName>
        <fullName evidence="8">Transporter</fullName>
    </recommendedName>
</protein>
<feature type="transmembrane region" description="Helical" evidence="6">
    <location>
        <begin position="422"/>
        <end position="442"/>
    </location>
</feature>
<dbReference type="PANTHER" id="PTHR42948">
    <property type="entry name" value="TRANSPORTER"/>
    <property type="match status" value="1"/>
</dbReference>
<evidence type="ECO:0000256" key="2">
    <source>
        <dbReference type="ARBA" id="ARBA00022448"/>
    </source>
</evidence>
<comment type="caution">
    <text evidence="7">The sequence shown here is derived from an EMBL/GenBank/DDBJ whole genome shotgun (WGS) entry which is preliminary data.</text>
</comment>
<dbReference type="EMBL" id="VSSQ01002019">
    <property type="protein sequence ID" value="MPM12760.1"/>
    <property type="molecule type" value="Genomic_DNA"/>
</dbReference>
<evidence type="ECO:0000313" key="7">
    <source>
        <dbReference type="EMBL" id="MPM12760.1"/>
    </source>
</evidence>
<feature type="transmembrane region" description="Helical" evidence="6">
    <location>
        <begin position="177"/>
        <end position="197"/>
    </location>
</feature>
<reference evidence="7" key="1">
    <citation type="submission" date="2019-08" db="EMBL/GenBank/DDBJ databases">
        <authorList>
            <person name="Kucharzyk K."/>
            <person name="Murdoch R.W."/>
            <person name="Higgins S."/>
            <person name="Loffler F."/>
        </authorList>
    </citation>
    <scope>NUCLEOTIDE SEQUENCE</scope>
</reference>
<dbReference type="PRINTS" id="PR00176">
    <property type="entry name" value="NANEUSMPORT"/>
</dbReference>
<feature type="transmembrane region" description="Helical" evidence="6">
    <location>
        <begin position="383"/>
        <end position="401"/>
    </location>
</feature>
<evidence type="ECO:0000256" key="6">
    <source>
        <dbReference type="SAM" id="Phobius"/>
    </source>
</evidence>
<dbReference type="PANTHER" id="PTHR42948:SF1">
    <property type="entry name" value="TRANSPORTER"/>
    <property type="match status" value="1"/>
</dbReference>
<name>A0A644X9C0_9ZZZZ</name>
<gene>
    <name evidence="7" type="ORF">SDC9_59114</name>
</gene>
<evidence type="ECO:0008006" key="8">
    <source>
        <dbReference type="Google" id="ProtNLM"/>
    </source>
</evidence>
<dbReference type="SUPFAM" id="SSF161070">
    <property type="entry name" value="SNF-like"/>
    <property type="match status" value="1"/>
</dbReference>
<keyword evidence="4 6" id="KW-1133">Transmembrane helix</keyword>
<feature type="transmembrane region" description="Helical" evidence="6">
    <location>
        <begin position="43"/>
        <end position="63"/>
    </location>
</feature>